<feature type="compositionally biased region" description="Basic and acidic residues" evidence="1">
    <location>
        <begin position="83"/>
        <end position="96"/>
    </location>
</feature>
<proteinExistence type="predicted"/>
<sequence>EIVAEDDTSPAKLTEERKVEMTEFKEDAEIVKNLEQNEIFELEVGKVEEKLAGVVGSGEEVTVMDKEDEKLDTVETKKRKPKKTEITKSKKEKEAF</sequence>
<dbReference type="AlphaFoldDB" id="J9DJH9"/>
<reference evidence="3" key="1">
    <citation type="submission" date="2012-08" db="EMBL/GenBank/DDBJ databases">
        <title>The Genome Sequence of Wuchereria bancrofti.</title>
        <authorList>
            <person name="Nutman T.B."/>
            <person name="Fink D.L."/>
            <person name="Russ C."/>
            <person name="Young S."/>
            <person name="Zeng Q."/>
            <person name="Koehrsen M."/>
            <person name="Alvarado L."/>
            <person name="Berlin A."/>
            <person name="Chapman S.B."/>
            <person name="Chen Z."/>
            <person name="Freedman E."/>
            <person name="Gellesch M."/>
            <person name="Goldberg J."/>
            <person name="Griggs A."/>
            <person name="Gujja S."/>
            <person name="Heilman E.R."/>
            <person name="Heiman D."/>
            <person name="Hepburn T."/>
            <person name="Howarth C."/>
            <person name="Jen D."/>
            <person name="Larson L."/>
            <person name="Lewis B."/>
            <person name="Mehta T."/>
            <person name="Park D."/>
            <person name="Pearson M."/>
            <person name="Roberts A."/>
            <person name="Saif S."/>
            <person name="Shea T."/>
            <person name="Shenoy N."/>
            <person name="Sisk P."/>
            <person name="Stolte C."/>
            <person name="Sykes S."/>
            <person name="Walk T."/>
            <person name="White J."/>
            <person name="Yandava C."/>
            <person name="Haas B."/>
            <person name="Henn M.R."/>
            <person name="Nusbaum C."/>
            <person name="Birren B."/>
        </authorList>
    </citation>
    <scope>NUCLEOTIDE SEQUENCE [LARGE SCALE GENOMIC DNA]</scope>
    <source>
        <strain evidence="3">NA</strain>
    </source>
</reference>
<comment type="caution">
    <text evidence="2">The sequence shown here is derived from an EMBL/GenBank/DDBJ whole genome shotgun (WGS) entry which is preliminary data.</text>
</comment>
<protein>
    <submittedName>
        <fullName evidence="2">Uncharacterized protein</fullName>
    </submittedName>
</protein>
<feature type="non-terminal residue" evidence="2">
    <location>
        <position position="1"/>
    </location>
</feature>
<dbReference type="Proteomes" id="UP000004810">
    <property type="component" value="Unassembled WGS sequence"/>
</dbReference>
<gene>
    <name evidence="2" type="ORF">WUBG_19315</name>
</gene>
<evidence type="ECO:0000313" key="2">
    <source>
        <dbReference type="EMBL" id="EJW69778.1"/>
    </source>
</evidence>
<accession>J9DJH9</accession>
<organism evidence="2 3">
    <name type="scientific">Wuchereria bancrofti</name>
    <dbReference type="NCBI Taxonomy" id="6293"/>
    <lineage>
        <taxon>Eukaryota</taxon>
        <taxon>Metazoa</taxon>
        <taxon>Ecdysozoa</taxon>
        <taxon>Nematoda</taxon>
        <taxon>Chromadorea</taxon>
        <taxon>Rhabditida</taxon>
        <taxon>Spirurina</taxon>
        <taxon>Spiruromorpha</taxon>
        <taxon>Filarioidea</taxon>
        <taxon>Onchocercidae</taxon>
        <taxon>Wuchereria</taxon>
    </lineage>
</organism>
<dbReference type="EMBL" id="ADBV01025753">
    <property type="protein sequence ID" value="EJW69778.1"/>
    <property type="molecule type" value="Genomic_DNA"/>
</dbReference>
<feature type="region of interest" description="Disordered" evidence="1">
    <location>
        <begin position="70"/>
        <end position="96"/>
    </location>
</feature>
<evidence type="ECO:0000256" key="1">
    <source>
        <dbReference type="SAM" id="MobiDB-lite"/>
    </source>
</evidence>
<evidence type="ECO:0000313" key="3">
    <source>
        <dbReference type="Proteomes" id="UP000004810"/>
    </source>
</evidence>
<name>J9DJH9_WUCBA</name>